<feature type="compositionally biased region" description="Low complexity" evidence="8">
    <location>
        <begin position="751"/>
        <end position="763"/>
    </location>
</feature>
<evidence type="ECO:0000256" key="5">
    <source>
        <dbReference type="ARBA" id="ARBA00022833"/>
    </source>
</evidence>
<dbReference type="PANTHER" id="PTHR40626">
    <property type="entry name" value="MIP31509P"/>
    <property type="match status" value="1"/>
</dbReference>
<feature type="region of interest" description="Disordered" evidence="8">
    <location>
        <begin position="209"/>
        <end position="655"/>
    </location>
</feature>
<keyword evidence="3" id="KW-0677">Repeat</keyword>
<dbReference type="FunFam" id="3.30.160.60:FF:002343">
    <property type="entry name" value="Zinc finger protein 33A"/>
    <property type="match status" value="1"/>
</dbReference>
<proteinExistence type="predicted"/>
<feature type="compositionally biased region" description="Low complexity" evidence="8">
    <location>
        <begin position="360"/>
        <end position="387"/>
    </location>
</feature>
<reference evidence="10 11" key="1">
    <citation type="submission" date="2015-07" db="EMBL/GenBank/DDBJ databases">
        <authorList>
            <person name="Noorani M."/>
        </authorList>
    </citation>
    <scope>NUCLEOTIDE SEQUENCE [LARGE SCALE GENOMIC DNA]</scope>
    <source>
        <strain evidence="10">BBA 69670</strain>
    </source>
</reference>
<dbReference type="Proteomes" id="UP000044841">
    <property type="component" value="Unassembled WGS sequence"/>
</dbReference>
<gene>
    <name evidence="10" type="ORF">RSOLAG22IIIB_00836</name>
</gene>
<keyword evidence="5" id="KW-0862">Zinc</keyword>
<feature type="compositionally biased region" description="Basic and acidic residues" evidence="8">
    <location>
        <begin position="706"/>
        <end position="736"/>
    </location>
</feature>
<feature type="region of interest" description="Disordered" evidence="8">
    <location>
        <begin position="1"/>
        <end position="52"/>
    </location>
</feature>
<dbReference type="PROSITE" id="PS50157">
    <property type="entry name" value="ZINC_FINGER_C2H2_2"/>
    <property type="match status" value="2"/>
</dbReference>
<dbReference type="GO" id="GO:0000978">
    <property type="term" value="F:RNA polymerase II cis-regulatory region sequence-specific DNA binding"/>
    <property type="evidence" value="ECO:0007669"/>
    <property type="project" value="InterPro"/>
</dbReference>
<evidence type="ECO:0000259" key="9">
    <source>
        <dbReference type="PROSITE" id="PS50157"/>
    </source>
</evidence>
<feature type="domain" description="C2H2-type" evidence="9">
    <location>
        <begin position="90"/>
        <end position="117"/>
    </location>
</feature>
<protein>
    <submittedName>
        <fullName evidence="10">Biofilm and cell wall regulator 1 [Candida albicans SC5314]</fullName>
    </submittedName>
</protein>
<dbReference type="PANTHER" id="PTHR40626:SF32">
    <property type="entry name" value="ZINC FINGER PROTEIN RST2"/>
    <property type="match status" value="1"/>
</dbReference>
<evidence type="ECO:0000256" key="3">
    <source>
        <dbReference type="ARBA" id="ARBA00022737"/>
    </source>
</evidence>
<evidence type="ECO:0000256" key="6">
    <source>
        <dbReference type="ARBA" id="ARBA00023242"/>
    </source>
</evidence>
<evidence type="ECO:0000313" key="10">
    <source>
        <dbReference type="EMBL" id="CUA72173.1"/>
    </source>
</evidence>
<dbReference type="GO" id="GO:0000785">
    <property type="term" value="C:chromatin"/>
    <property type="evidence" value="ECO:0007669"/>
    <property type="project" value="TreeGrafter"/>
</dbReference>
<dbReference type="GO" id="GO:0005634">
    <property type="term" value="C:nucleus"/>
    <property type="evidence" value="ECO:0007669"/>
    <property type="project" value="UniProtKB-SubCell"/>
</dbReference>
<name>A0A0K6G1D0_9AGAM</name>
<dbReference type="SMART" id="SM00355">
    <property type="entry name" value="ZnF_C2H2"/>
    <property type="match status" value="2"/>
</dbReference>
<evidence type="ECO:0000256" key="4">
    <source>
        <dbReference type="ARBA" id="ARBA00022771"/>
    </source>
</evidence>
<sequence length="794" mass="84647">MKTESTPPKDPPTPPSAVAKAASTSPTVGTAALAEDGAPRAKKAGVGPVRTRAAPSKTFVCRGFGDCSMVFSRSEHLARHVRKHTGERPFACHCGKQFSRLDNLRQHAQTVHSDKTELNERMMRDLTSLHTALAASSHRNLPRLSPSQATASQGSRSQPSTPNDSHPPSAGVVPSMAYESWRRDDFSQESFLGGQSFRPEHQSFRTQHIAIPPSFPPGHNSYAPLSDHRFQPATSDFHSHPSGRDSISRFPSSNGTHVHGSFERSHPGRDGYGSSLDRLDSRDRSVDDGGGSKPFTSGGSAGGGLPPISSLIPREQHAQSLFPPTSRPATSGSISGWRPPSGPLGRPATSAGSWLPPLDGRPGLAARPATAAAPLGFGPSAPSSRPGTSGGPGSIDRSGDVFAFEPPALASSRYDDGDGYDRSPRDRDDESSRPYGLPFGFRPGTAPAASFDRAGRSREWERERAWYGPDQSPERRSRRGEFGRDGDGDERGYDGSRRHERPAIDRWDPERLASRHASPSPDRSPDPSMEPRRRESGGLYPGDSDREVGLLSPNGGGYDSPFSYHPPGLAPRKRSYDFGPGDAGGADSRPSSRRLTLMELCSTESAPDDHAPGTPLGVSTHGKSPIERGREPPPLIRPATVSGGDGSGVPGIASFSYRTQPDTIYERAGSFSFGPAADKIGAAVRDANERGGSIPPPPSPPATAVGRRDDDGASAGQREHQRERLFERRDPVRGSYDDESDDDGHQRGAGVSDSVVSASSAASHWRERERLRGQVRTPISPPPTATGVRAGSAS</sequence>
<dbReference type="AlphaFoldDB" id="A0A0K6G1D0"/>
<evidence type="ECO:0000256" key="8">
    <source>
        <dbReference type="SAM" id="MobiDB-lite"/>
    </source>
</evidence>
<dbReference type="InterPro" id="IPR051059">
    <property type="entry name" value="VerF-like"/>
</dbReference>
<evidence type="ECO:0000313" key="11">
    <source>
        <dbReference type="Proteomes" id="UP000044841"/>
    </source>
</evidence>
<feature type="compositionally biased region" description="Basic and acidic residues" evidence="8">
    <location>
        <begin position="453"/>
        <end position="465"/>
    </location>
</feature>
<feature type="region of interest" description="Disordered" evidence="8">
    <location>
        <begin position="137"/>
        <end position="173"/>
    </location>
</feature>
<comment type="subcellular location">
    <subcellularLocation>
        <location evidence="1">Nucleus</location>
    </subcellularLocation>
</comment>
<keyword evidence="6" id="KW-0539">Nucleus</keyword>
<evidence type="ECO:0000256" key="1">
    <source>
        <dbReference type="ARBA" id="ARBA00004123"/>
    </source>
</evidence>
<dbReference type="Gene3D" id="3.30.160.60">
    <property type="entry name" value="Classic Zinc Finger"/>
    <property type="match status" value="2"/>
</dbReference>
<dbReference type="InterPro" id="IPR036236">
    <property type="entry name" value="Znf_C2H2_sf"/>
</dbReference>
<feature type="compositionally biased region" description="Polar residues" evidence="8">
    <location>
        <begin position="145"/>
        <end position="166"/>
    </location>
</feature>
<organism evidence="10 11">
    <name type="scientific">Rhizoctonia solani</name>
    <dbReference type="NCBI Taxonomy" id="456999"/>
    <lineage>
        <taxon>Eukaryota</taxon>
        <taxon>Fungi</taxon>
        <taxon>Dikarya</taxon>
        <taxon>Basidiomycota</taxon>
        <taxon>Agaricomycotina</taxon>
        <taxon>Agaricomycetes</taxon>
        <taxon>Cantharellales</taxon>
        <taxon>Ceratobasidiaceae</taxon>
        <taxon>Rhizoctonia</taxon>
    </lineage>
</organism>
<feature type="compositionally biased region" description="Basic and acidic residues" evidence="8">
    <location>
        <begin position="277"/>
        <end position="287"/>
    </location>
</feature>
<feature type="compositionally biased region" description="Basic and acidic residues" evidence="8">
    <location>
        <begin position="237"/>
        <end position="247"/>
    </location>
</feature>
<dbReference type="GO" id="GO:0000981">
    <property type="term" value="F:DNA-binding transcription factor activity, RNA polymerase II-specific"/>
    <property type="evidence" value="ECO:0007669"/>
    <property type="project" value="InterPro"/>
</dbReference>
<keyword evidence="11" id="KW-1185">Reference proteome</keyword>
<accession>A0A0K6G1D0</accession>
<dbReference type="EMBL" id="CYGV01001289">
    <property type="protein sequence ID" value="CUA72173.1"/>
    <property type="molecule type" value="Genomic_DNA"/>
</dbReference>
<evidence type="ECO:0000256" key="7">
    <source>
        <dbReference type="PROSITE-ProRule" id="PRU00042"/>
    </source>
</evidence>
<feature type="compositionally biased region" description="Basic and acidic residues" evidence="8">
    <location>
        <begin position="523"/>
        <end position="536"/>
    </location>
</feature>
<feature type="compositionally biased region" description="Polar residues" evidence="8">
    <location>
        <begin position="318"/>
        <end position="334"/>
    </location>
</feature>
<dbReference type="SUPFAM" id="SSF57667">
    <property type="entry name" value="beta-beta-alpha zinc fingers"/>
    <property type="match status" value="1"/>
</dbReference>
<feature type="region of interest" description="Disordered" evidence="8">
    <location>
        <begin position="682"/>
        <end position="794"/>
    </location>
</feature>
<dbReference type="InterPro" id="IPR013087">
    <property type="entry name" value="Znf_C2H2_type"/>
</dbReference>
<dbReference type="GO" id="GO:0008270">
    <property type="term" value="F:zinc ion binding"/>
    <property type="evidence" value="ECO:0007669"/>
    <property type="project" value="UniProtKB-KW"/>
</dbReference>
<feature type="compositionally biased region" description="Basic and acidic residues" evidence="8">
    <location>
        <begin position="260"/>
        <end position="269"/>
    </location>
</feature>
<keyword evidence="2" id="KW-0479">Metal-binding</keyword>
<evidence type="ECO:0000256" key="2">
    <source>
        <dbReference type="ARBA" id="ARBA00022723"/>
    </source>
</evidence>
<feature type="compositionally biased region" description="Basic and acidic residues" evidence="8">
    <location>
        <begin position="413"/>
        <end position="432"/>
    </location>
</feature>
<keyword evidence="4 7" id="KW-0863">Zinc-finger</keyword>
<feature type="compositionally biased region" description="Basic and acidic residues" evidence="8">
    <location>
        <begin position="472"/>
        <end position="513"/>
    </location>
</feature>
<feature type="domain" description="C2H2-type" evidence="9">
    <location>
        <begin position="59"/>
        <end position="89"/>
    </location>
</feature>
<dbReference type="Pfam" id="PF00096">
    <property type="entry name" value="zf-C2H2"/>
    <property type="match status" value="2"/>
</dbReference>